<feature type="transmembrane region" description="Helical" evidence="1">
    <location>
        <begin position="53"/>
        <end position="72"/>
    </location>
</feature>
<evidence type="ECO:0000256" key="1">
    <source>
        <dbReference type="SAM" id="Phobius"/>
    </source>
</evidence>
<sequence length="206" mass="23088">MALGYKPNYLDDMNMNNNKYYDKDFRTFMMLLAVLQLFGMILVPIAIVLAFFMWKVAIVVGVIGVLFAWKFGDLNIELGHKWSIFSGEKEIESVVLYGDIERPETAEKFRFVAEDVGGLYQEGNEIILGSLNGEVRCKFNELQFEVVNKSALVNYINISLGDEVFSFFPKWDGSPSTQPNSPEKSDWGASVIQELVSNAKSGAVAA</sequence>
<gene>
    <name evidence="2" type="ORF">GCM10009111_23360</name>
</gene>
<comment type="caution">
    <text evidence="2">The sequence shown here is derived from an EMBL/GenBank/DDBJ whole genome shotgun (WGS) entry which is preliminary data.</text>
</comment>
<name>A0ABP3WN97_9GAMM</name>
<accession>A0ABP3WN97</accession>
<keyword evidence="1" id="KW-1133">Transmembrane helix</keyword>
<keyword evidence="1" id="KW-0812">Transmembrane</keyword>
<evidence type="ECO:0000313" key="2">
    <source>
        <dbReference type="EMBL" id="GAA0819403.1"/>
    </source>
</evidence>
<dbReference type="Proteomes" id="UP001500021">
    <property type="component" value="Unassembled WGS sequence"/>
</dbReference>
<dbReference type="EMBL" id="BAAAFA010000008">
    <property type="protein sequence ID" value="GAA0819403.1"/>
    <property type="molecule type" value="Genomic_DNA"/>
</dbReference>
<proteinExistence type="predicted"/>
<organism evidence="2 3">
    <name type="scientific">Colwellia asteriadis</name>
    <dbReference type="NCBI Taxonomy" id="517723"/>
    <lineage>
        <taxon>Bacteria</taxon>
        <taxon>Pseudomonadati</taxon>
        <taxon>Pseudomonadota</taxon>
        <taxon>Gammaproteobacteria</taxon>
        <taxon>Alteromonadales</taxon>
        <taxon>Colwelliaceae</taxon>
        <taxon>Colwellia</taxon>
    </lineage>
</organism>
<protein>
    <submittedName>
        <fullName evidence="2">Uncharacterized protein</fullName>
    </submittedName>
</protein>
<keyword evidence="1" id="KW-0472">Membrane</keyword>
<keyword evidence="3" id="KW-1185">Reference proteome</keyword>
<feature type="transmembrane region" description="Helical" evidence="1">
    <location>
        <begin position="28"/>
        <end position="47"/>
    </location>
</feature>
<evidence type="ECO:0000313" key="3">
    <source>
        <dbReference type="Proteomes" id="UP001500021"/>
    </source>
</evidence>
<reference evidence="3" key="1">
    <citation type="journal article" date="2019" name="Int. J. Syst. Evol. Microbiol.">
        <title>The Global Catalogue of Microorganisms (GCM) 10K type strain sequencing project: providing services to taxonomists for standard genome sequencing and annotation.</title>
        <authorList>
            <consortium name="The Broad Institute Genomics Platform"/>
            <consortium name="The Broad Institute Genome Sequencing Center for Infectious Disease"/>
            <person name="Wu L."/>
            <person name="Ma J."/>
        </authorList>
    </citation>
    <scope>NUCLEOTIDE SEQUENCE [LARGE SCALE GENOMIC DNA]</scope>
    <source>
        <strain evidence="3">JCM 15608</strain>
    </source>
</reference>